<dbReference type="RefSeq" id="WP_345531089.1">
    <property type="nucleotide sequence ID" value="NZ_BAABLD010000002.1"/>
</dbReference>
<evidence type="ECO:0000313" key="4">
    <source>
        <dbReference type="Proteomes" id="UP001500547"/>
    </source>
</evidence>
<keyword evidence="4" id="KW-1185">Reference proteome</keyword>
<dbReference type="PRINTS" id="PR00332">
    <property type="entry name" value="HISTRIAD"/>
</dbReference>
<dbReference type="PROSITE" id="PS51084">
    <property type="entry name" value="HIT_2"/>
    <property type="match status" value="1"/>
</dbReference>
<dbReference type="Gene3D" id="3.30.428.10">
    <property type="entry name" value="HIT-like"/>
    <property type="match status" value="1"/>
</dbReference>
<organism evidence="3 4">
    <name type="scientific">Viridibacterium curvum</name>
    <dbReference type="NCBI Taxonomy" id="1101404"/>
    <lineage>
        <taxon>Bacteria</taxon>
        <taxon>Pseudomonadati</taxon>
        <taxon>Pseudomonadota</taxon>
        <taxon>Betaproteobacteria</taxon>
        <taxon>Rhodocyclales</taxon>
        <taxon>Rhodocyclaceae</taxon>
        <taxon>Viridibacterium</taxon>
    </lineage>
</organism>
<protein>
    <submittedName>
        <fullName evidence="3">Histidine triad nucleotide-binding protein</fullName>
    </submittedName>
</protein>
<dbReference type="Proteomes" id="UP001500547">
    <property type="component" value="Unassembled WGS sequence"/>
</dbReference>
<gene>
    <name evidence="3" type="ORF">GCM10025770_03320</name>
</gene>
<dbReference type="InterPro" id="IPR019808">
    <property type="entry name" value="Histidine_triad_CS"/>
</dbReference>
<dbReference type="InterPro" id="IPR011146">
    <property type="entry name" value="HIT-like"/>
</dbReference>
<name>A0ABP9Q909_9RHOO</name>
<comment type="caution">
    <text evidence="3">The sequence shown here is derived from an EMBL/GenBank/DDBJ whole genome shotgun (WGS) entry which is preliminary data.</text>
</comment>
<accession>A0ABP9Q909</accession>
<evidence type="ECO:0000313" key="3">
    <source>
        <dbReference type="EMBL" id="GAA5158607.1"/>
    </source>
</evidence>
<reference evidence="4" key="1">
    <citation type="journal article" date="2019" name="Int. J. Syst. Evol. Microbiol.">
        <title>The Global Catalogue of Microorganisms (GCM) 10K type strain sequencing project: providing services to taxonomists for standard genome sequencing and annotation.</title>
        <authorList>
            <consortium name="The Broad Institute Genomics Platform"/>
            <consortium name="The Broad Institute Genome Sequencing Center for Infectious Disease"/>
            <person name="Wu L."/>
            <person name="Ma J."/>
        </authorList>
    </citation>
    <scope>NUCLEOTIDE SEQUENCE [LARGE SCALE GENOMIC DNA]</scope>
    <source>
        <strain evidence="4">JCM 18715</strain>
    </source>
</reference>
<dbReference type="CDD" id="cd01276">
    <property type="entry name" value="PKCI_related"/>
    <property type="match status" value="1"/>
</dbReference>
<feature type="domain" description="HIT" evidence="2">
    <location>
        <begin position="5"/>
        <end position="113"/>
    </location>
</feature>
<dbReference type="EMBL" id="BAABLD010000002">
    <property type="protein sequence ID" value="GAA5158607.1"/>
    <property type="molecule type" value="Genomic_DNA"/>
</dbReference>
<dbReference type="InterPro" id="IPR001310">
    <property type="entry name" value="Histidine_triad_HIT"/>
</dbReference>
<dbReference type="Pfam" id="PF01230">
    <property type="entry name" value="HIT"/>
    <property type="match status" value="1"/>
</dbReference>
<evidence type="ECO:0000259" key="2">
    <source>
        <dbReference type="PROSITE" id="PS51084"/>
    </source>
</evidence>
<sequence>MSDCIFCRIVAGQIPATKVFEDEDVVAFRDIHPQAALHVLIIPKKHIATLFDVVPEEDQAVLGKMLALAPRIASENGSADGFRTIINTGRLGGQEVYHLHIHVVGGQAMPAMLKY</sequence>
<dbReference type="InterPro" id="IPR036265">
    <property type="entry name" value="HIT-like_sf"/>
</dbReference>
<evidence type="ECO:0000256" key="1">
    <source>
        <dbReference type="PROSITE-ProRule" id="PRU00464"/>
    </source>
</evidence>
<dbReference type="PANTHER" id="PTHR23089">
    <property type="entry name" value="HISTIDINE TRIAD HIT PROTEIN"/>
    <property type="match status" value="1"/>
</dbReference>
<proteinExistence type="predicted"/>
<dbReference type="PROSITE" id="PS00892">
    <property type="entry name" value="HIT_1"/>
    <property type="match status" value="1"/>
</dbReference>
<feature type="short sequence motif" description="Histidine triad motif" evidence="1">
    <location>
        <begin position="98"/>
        <end position="102"/>
    </location>
</feature>
<dbReference type="SUPFAM" id="SSF54197">
    <property type="entry name" value="HIT-like"/>
    <property type="match status" value="1"/>
</dbReference>